<evidence type="ECO:0000313" key="8">
    <source>
        <dbReference type="EMBL" id="COW16893.1"/>
    </source>
</evidence>
<dbReference type="Proteomes" id="UP000046680">
    <property type="component" value="Unassembled WGS sequence"/>
</dbReference>
<evidence type="ECO:0000313" key="7">
    <source>
        <dbReference type="EMBL" id="COW05719.1"/>
    </source>
</evidence>
<dbReference type="EMBL" id="CFOE01000275">
    <property type="protein sequence ID" value="CFE39827.1"/>
    <property type="molecule type" value="Genomic_DNA"/>
</dbReference>
<accession>A0A0T7PGC2</accession>
<dbReference type="Proteomes" id="UP000048600">
    <property type="component" value="Unassembled WGS sequence"/>
</dbReference>
<dbReference type="EMBL" id="CSAJ01000159">
    <property type="protein sequence ID" value="COW05719.1"/>
    <property type="molecule type" value="Genomic_DNA"/>
</dbReference>
<evidence type="ECO:0000313" key="2">
    <source>
        <dbReference type="EMBL" id="CFE39827.1"/>
    </source>
</evidence>
<evidence type="ECO:0000313" key="5">
    <source>
        <dbReference type="EMBL" id="CNU94900.1"/>
    </source>
</evidence>
<dbReference type="Proteomes" id="UP000038802">
    <property type="component" value="Unassembled WGS sequence"/>
</dbReference>
<dbReference type="EMBL" id="CGCX01000709">
    <property type="protein sequence ID" value="CFR82146.1"/>
    <property type="molecule type" value="Genomic_DNA"/>
</dbReference>
<reference evidence="9 10" key="1">
    <citation type="submission" date="2015-03" db="EMBL/GenBank/DDBJ databases">
        <authorList>
            <consortium name="Pathogen Informatics"/>
        </authorList>
    </citation>
    <scope>NUCLEOTIDE SEQUENCE [LARGE SCALE GENOMIC DNA]</scope>
    <source>
        <strain evidence="4 15">Bir 185</strain>
        <strain evidence="3 12">C09601061</strain>
        <strain evidence="5 10">D00501624</strain>
        <strain evidence="2 13">G09901357</strain>
        <strain evidence="9">K00500041</strain>
        <strain evidence="7 11">M09401471</strain>
        <strain evidence="8 14">P00601463</strain>
    </source>
</reference>
<dbReference type="AlphaFoldDB" id="A0A0T7PGC2"/>
<evidence type="ECO:0000313" key="14">
    <source>
        <dbReference type="Proteomes" id="UP000048600"/>
    </source>
</evidence>
<dbReference type="Proteomes" id="UP000044938">
    <property type="component" value="Unassembled WGS sequence"/>
</dbReference>
<dbReference type="EMBL" id="CQQC01000386">
    <property type="protein sequence ID" value="CNU94900.1"/>
    <property type="molecule type" value="Genomic_DNA"/>
</dbReference>
<dbReference type="Proteomes" id="UP000039217">
    <property type="component" value="Unassembled WGS sequence"/>
</dbReference>
<feature type="compositionally biased region" description="Basic residues" evidence="1">
    <location>
        <begin position="61"/>
        <end position="71"/>
    </location>
</feature>
<gene>
    <name evidence="3" type="ORF">ERS007657_02019</name>
    <name evidence="5" type="ORF">ERS007661_01410</name>
    <name evidence="2" type="ORF">ERS007681_02215</name>
    <name evidence="6" type="ORF">ERS007703_01860</name>
    <name evidence="7" type="ORF">ERS007720_01552</name>
    <name evidence="8" type="ORF">ERS007741_01700</name>
    <name evidence="4" type="ORF">ERS027659_03024</name>
</gene>
<evidence type="ECO:0000256" key="1">
    <source>
        <dbReference type="SAM" id="MobiDB-lite"/>
    </source>
</evidence>
<dbReference type="EMBL" id="CSAE01000176">
    <property type="protein sequence ID" value="COV68444.1"/>
    <property type="molecule type" value="Genomic_DNA"/>
</dbReference>
<organism evidence="6 9">
    <name type="scientific">Mycobacterium tuberculosis</name>
    <dbReference type="NCBI Taxonomy" id="1773"/>
    <lineage>
        <taxon>Bacteria</taxon>
        <taxon>Bacillati</taxon>
        <taxon>Actinomycetota</taxon>
        <taxon>Actinomycetes</taxon>
        <taxon>Mycobacteriales</taxon>
        <taxon>Mycobacteriaceae</taxon>
        <taxon>Mycobacterium</taxon>
        <taxon>Mycobacterium tuberculosis complex</taxon>
    </lineage>
</organism>
<protein>
    <submittedName>
        <fullName evidence="6">Uncharacterized protein</fullName>
    </submittedName>
</protein>
<evidence type="ECO:0000313" key="6">
    <source>
        <dbReference type="EMBL" id="COV68444.1"/>
    </source>
</evidence>
<evidence type="ECO:0000313" key="13">
    <source>
        <dbReference type="Proteomes" id="UP000048289"/>
    </source>
</evidence>
<evidence type="ECO:0000313" key="11">
    <source>
        <dbReference type="Proteomes" id="UP000044938"/>
    </source>
</evidence>
<sequence length="210" mass="24265">MKQLRCARARTIARCRACARLVRRLFCWRHRYGDTTARRPGRRRSQGGTPRRQPRTPRAAHAGRHQHRVRHAQREQTQRSAQPARRERPSAVLGPRRQRRHRRRLWSSGTGRRVRGIVCRVGRSLPTPGGAVDHRLWRCRSAVVMARDRSGAVRDEWCSLAVGPYRRHAGTAAGRYRFGNRSGAGSLGRTGRLFQPITLWYWGLHRLLPV</sequence>
<dbReference type="Proteomes" id="UP000048289">
    <property type="component" value="Unassembled WGS sequence"/>
</dbReference>
<evidence type="ECO:0000313" key="9">
    <source>
        <dbReference type="Proteomes" id="UP000038802"/>
    </source>
</evidence>
<evidence type="ECO:0000313" key="3">
    <source>
        <dbReference type="EMBL" id="CFR82146.1"/>
    </source>
</evidence>
<dbReference type="EMBL" id="CHKL01000157">
    <property type="protein sequence ID" value="COW16893.1"/>
    <property type="molecule type" value="Genomic_DNA"/>
</dbReference>
<evidence type="ECO:0000313" key="10">
    <source>
        <dbReference type="Proteomes" id="UP000039217"/>
    </source>
</evidence>
<dbReference type="EMBL" id="CNFT01000809">
    <property type="protein sequence ID" value="CKS37978.1"/>
    <property type="molecule type" value="Genomic_DNA"/>
</dbReference>
<name>A0A0T7PGC2_MYCTX</name>
<proteinExistence type="predicted"/>
<feature type="compositionally biased region" description="Low complexity" evidence="1">
    <location>
        <begin position="46"/>
        <end position="60"/>
    </location>
</feature>
<feature type="region of interest" description="Disordered" evidence="1">
    <location>
        <begin position="35"/>
        <end position="103"/>
    </location>
</feature>
<evidence type="ECO:0000313" key="12">
    <source>
        <dbReference type="Proteomes" id="UP000046680"/>
    </source>
</evidence>
<evidence type="ECO:0000313" key="15">
    <source>
        <dbReference type="Proteomes" id="UP000050164"/>
    </source>
</evidence>
<evidence type="ECO:0000313" key="4">
    <source>
        <dbReference type="EMBL" id="CKS37978.1"/>
    </source>
</evidence>
<dbReference type="Proteomes" id="UP000050164">
    <property type="component" value="Unassembled WGS sequence"/>
</dbReference>
<reference evidence="6" key="2">
    <citation type="submission" date="2015-03" db="EMBL/GenBank/DDBJ databases">
        <authorList>
            <person name="Murphy D."/>
        </authorList>
    </citation>
    <scope>NUCLEOTIDE SEQUENCE [LARGE SCALE GENOMIC DNA]</scope>
    <source>
        <strain evidence="6">K00500041</strain>
    </source>
</reference>